<feature type="coiled-coil region" evidence="1">
    <location>
        <begin position="192"/>
        <end position="219"/>
    </location>
</feature>
<dbReference type="OrthoDB" id="10672355at2759"/>
<dbReference type="Proteomes" id="UP000594454">
    <property type="component" value="Chromosome 4"/>
</dbReference>
<feature type="compositionally biased region" description="Basic and acidic residues" evidence="2">
    <location>
        <begin position="251"/>
        <end position="262"/>
    </location>
</feature>
<organism evidence="4 5">
    <name type="scientific">Hermetia illucens</name>
    <name type="common">Black soldier fly</name>
    <dbReference type="NCBI Taxonomy" id="343691"/>
    <lineage>
        <taxon>Eukaryota</taxon>
        <taxon>Metazoa</taxon>
        <taxon>Ecdysozoa</taxon>
        <taxon>Arthropoda</taxon>
        <taxon>Hexapoda</taxon>
        <taxon>Insecta</taxon>
        <taxon>Pterygota</taxon>
        <taxon>Neoptera</taxon>
        <taxon>Endopterygota</taxon>
        <taxon>Diptera</taxon>
        <taxon>Brachycera</taxon>
        <taxon>Stratiomyomorpha</taxon>
        <taxon>Stratiomyidae</taxon>
        <taxon>Hermetiinae</taxon>
        <taxon>Hermetia</taxon>
    </lineage>
</organism>
<accession>A0A7R8UVW8</accession>
<keyword evidence="5" id="KW-1185">Reference proteome</keyword>
<dbReference type="GO" id="GO:0003727">
    <property type="term" value="F:single-stranded RNA binding"/>
    <property type="evidence" value="ECO:0007669"/>
    <property type="project" value="TreeGrafter"/>
</dbReference>
<dbReference type="GO" id="GO:0003725">
    <property type="term" value="F:double-stranded RNA binding"/>
    <property type="evidence" value="ECO:0007669"/>
    <property type="project" value="TreeGrafter"/>
</dbReference>
<dbReference type="EMBL" id="LR899012">
    <property type="protein sequence ID" value="CAD7087957.1"/>
    <property type="molecule type" value="Genomic_DNA"/>
</dbReference>
<sequence>MSEIISHSELAEIPTEALHYVQYRHKGSSEKKYLLKCSSVVGFDVKCALCKIGLKMEDVLDHFQKSKHMKKLLDVAEFYLPVTVVEPDSQSLSSLNANEEEVLAPLIPSETVSSSTVNQQEQEAHETVATSTTTSKDVSTSSVALCKTTTETLLEKTRKISSQQLTDINIQVNSEVFSGEQLDQLIWRDLDVQEEQGNRNEGNSQLEVLENMNAGIEDELTKKDEVTVVDEKYEPKAVIPTSEVIKCSPKHNNEDSEKTKDSSDEENQTEQNNGNHLSNIIDNLTVDKFVSTSNQLTKKSDIEFSHKPDPPNHQIMPLEVFISKYNELKIDDILEIQYKNYLNQWNFLITSSRKKYRCTLCSVYVGSGSNVLTHVKGFLHNQNMKYILDLHHPLYRAVAGKSQSENNQTPPSNEGIPVEPVTVCKKVTLQEFKLEYTRLNNGDLLLVQYRLDVDWHHMIVTENAQYWCHLCDKLHLGKASYIKTHIKGSRHLKNLDRVIEMSQPLYSISSKKPSQKREFELSDNHKKCTLKQFKQLYLEFDVMELMKIQYRFQSKDWYDLIVTDGVRYICNLCGHVPLGGAASIKLHISGVRHSTQMDNITEIHHPLYSIRADCSSDNENKTIGNSLGLFGHRPVVTLEQFKYEYLKLNAADIVHIQYRVNQDDWSYMISTRVNEVRCNLCGNVSLGNIENIIPHIRSKRHMENMNRVIQMFHPSFTILDDEPNLNYDSQSRLEFTLEEFKEECKNLNIEDLLEVQYRLNDGSWDYMIVVKKTRYFCNLCGNLYIGDANSVIPHIASYRHHCSARDIVEMFHPFYSIRGAQDIPTPEYNLRRQGSRLWDREWTPEEFLLEHMYLDIEDLLEVQYRPVDSYESYFMITEIAGQFNCNLCGIGGFNTREEITAHGDFLNVGSDVRYTRAENILGPKEFIKKWTIEIFQSQYISWDHEHILKIQYQATDTGKWYYMIVHESGQYICNLCGRMNLMGRSRIHPHVRSKIHTDNVNSIDIMYHPVYGTVRKVTETNAAASISPSQYTSEDDLSEVNQIWTTTEFKRMYVELDIKQLLEVQYQEVDSETWTYMVTQHSAGFTCNLCGITKFRNVRSLYIHFGRGYHINKLRCVSAMHHPFYCSAMKQDILLLNRSNRSNSVESLTSSVRSYEESRLEEFKIQHIQLEVGDLLEIQYQTYDSCEWRSMIEQMNGRYMCSLCYNISLRDEEGVLTHIRSNFHSVNLDRISAMHHPSHYPRKILPPISTHNSDNMAEYLCLYFNAATTPDEISRILGQKTMEESSEKSVVVEYTKRELKEIERNTQRAIENRQFRDEFLHRNGQLRTDCNIKDGISNALYYKLVSKNLYRSPSNLSKKKRFDAYLSELKESENIYKDLTNILRPLSALENILGTLGVAATQLISYVIKTRDINMNFAKNAILNEEILFYLNRVHDELPLVIDVGIFNSKELLTLRKVIHDIKVFFEKYKR</sequence>
<dbReference type="PROSITE" id="PS00028">
    <property type="entry name" value="ZINC_FINGER_C2H2_1"/>
    <property type="match status" value="1"/>
</dbReference>
<evidence type="ECO:0000313" key="5">
    <source>
        <dbReference type="Proteomes" id="UP000594454"/>
    </source>
</evidence>
<dbReference type="PANTHER" id="PTHR45762">
    <property type="entry name" value="ZINC FINGER RNA-BINDING PROTEIN"/>
    <property type="match status" value="1"/>
</dbReference>
<dbReference type="PANTHER" id="PTHR45762:SF4">
    <property type="entry name" value="INTERLEUKIN ENHANCER-BINDING FACTOR 3"/>
    <property type="match status" value="1"/>
</dbReference>
<dbReference type="InterPro" id="IPR003604">
    <property type="entry name" value="Matrin/U1-like-C_Znf_C2H2"/>
</dbReference>
<feature type="domain" description="C2H2-type" evidence="3">
    <location>
        <begin position="358"/>
        <end position="380"/>
    </location>
</feature>
<dbReference type="InParanoid" id="A0A7R8UVW8"/>
<evidence type="ECO:0000313" key="4">
    <source>
        <dbReference type="EMBL" id="CAD7087957.1"/>
    </source>
</evidence>
<dbReference type="GO" id="GO:0008270">
    <property type="term" value="F:zinc ion binding"/>
    <property type="evidence" value="ECO:0007669"/>
    <property type="project" value="InterPro"/>
</dbReference>
<dbReference type="SMART" id="SM00355">
    <property type="entry name" value="ZnF_C2H2"/>
    <property type="match status" value="9"/>
</dbReference>
<evidence type="ECO:0000256" key="1">
    <source>
        <dbReference type="SAM" id="Coils"/>
    </source>
</evidence>
<dbReference type="InterPro" id="IPR013087">
    <property type="entry name" value="Znf_C2H2_type"/>
</dbReference>
<gene>
    <name evidence="4" type="ORF">HERILL_LOCUS10629</name>
</gene>
<feature type="region of interest" description="Disordered" evidence="2">
    <location>
        <begin position="243"/>
        <end position="277"/>
    </location>
</feature>
<evidence type="ECO:0000256" key="2">
    <source>
        <dbReference type="SAM" id="MobiDB-lite"/>
    </source>
</evidence>
<dbReference type="SMART" id="SM00451">
    <property type="entry name" value="ZnF_U1"/>
    <property type="match status" value="6"/>
</dbReference>
<proteinExistence type="predicted"/>
<dbReference type="GO" id="GO:0071011">
    <property type="term" value="C:precatalytic spliceosome"/>
    <property type="evidence" value="ECO:0007669"/>
    <property type="project" value="TreeGrafter"/>
</dbReference>
<keyword evidence="1" id="KW-0175">Coiled coil</keyword>
<evidence type="ECO:0000259" key="3">
    <source>
        <dbReference type="PROSITE" id="PS00028"/>
    </source>
</evidence>
<name>A0A7R8UVW8_HERIL</name>
<feature type="region of interest" description="Disordered" evidence="2">
    <location>
        <begin position="114"/>
        <end position="133"/>
    </location>
</feature>
<protein>
    <recommendedName>
        <fullName evidence="3">C2H2-type domain-containing protein</fullName>
    </recommendedName>
</protein>
<reference evidence="4 5" key="1">
    <citation type="submission" date="2020-11" db="EMBL/GenBank/DDBJ databases">
        <authorList>
            <person name="Wallbank WR R."/>
            <person name="Pardo Diaz C."/>
            <person name="Kozak K."/>
            <person name="Martin S."/>
            <person name="Jiggins C."/>
            <person name="Moest M."/>
            <person name="Warren A I."/>
            <person name="Generalovic N T."/>
            <person name="Byers J.R.P. K."/>
            <person name="Montejo-Kovacevich G."/>
            <person name="Yen C E."/>
        </authorList>
    </citation>
    <scope>NUCLEOTIDE SEQUENCE [LARGE SCALE GENOMIC DNA]</scope>
</reference>